<evidence type="ECO:0000313" key="4">
    <source>
        <dbReference type="Proteomes" id="UP000293342"/>
    </source>
</evidence>
<sequence length="206" mass="24438">MSSPLPEWRDPDSRDTDRRGRNRRRHDWHNRDWQDRDWHGRDWRGPDWGGPDWRSLDPREDDRREASDRTPERRRGPVRIGDTERDQAVAVLSDHFVAGRLTQTEFEERSEQATRARYADDLEPLFDDLPDPADLQGAQGPWSPRTAKRQRRQGPPPFVMLAPILMIALVITAITLAAPWLLWGMFWIVLISGAHRRRWQYQNRHR</sequence>
<dbReference type="OrthoDB" id="3534574at2"/>
<feature type="compositionally biased region" description="Basic and acidic residues" evidence="1">
    <location>
        <begin position="29"/>
        <end position="45"/>
    </location>
</feature>
<evidence type="ECO:0000313" key="3">
    <source>
        <dbReference type="EMBL" id="TCC39988.1"/>
    </source>
</evidence>
<dbReference type="AlphaFoldDB" id="A0A4R0J6X7"/>
<reference evidence="3 4" key="1">
    <citation type="submission" date="2019-02" db="EMBL/GenBank/DDBJ databases">
        <title>Kribbella capetownensis sp. nov. and Kribbella speibonae sp. nov., isolated from soil.</title>
        <authorList>
            <person name="Curtis S.M."/>
            <person name="Norton I."/>
            <person name="Everest G.J."/>
            <person name="Meyers P.R."/>
        </authorList>
    </citation>
    <scope>NUCLEOTIDE SEQUENCE [LARGE SCALE GENOMIC DNA]</scope>
    <source>
        <strain evidence="3 4">YM53</strain>
    </source>
</reference>
<protein>
    <submittedName>
        <fullName evidence="3">DUF1707 domain-containing protein</fullName>
    </submittedName>
</protein>
<dbReference type="RefSeq" id="WP_131518688.1">
    <property type="nucleotide sequence ID" value="NZ_SJKD01000013.1"/>
</dbReference>
<feature type="compositionally biased region" description="Basic and acidic residues" evidence="1">
    <location>
        <begin position="54"/>
        <end position="79"/>
    </location>
</feature>
<proteinExistence type="predicted"/>
<organism evidence="3 4">
    <name type="scientific">Kribbella capetownensis</name>
    <dbReference type="NCBI Taxonomy" id="1572659"/>
    <lineage>
        <taxon>Bacteria</taxon>
        <taxon>Bacillati</taxon>
        <taxon>Actinomycetota</taxon>
        <taxon>Actinomycetes</taxon>
        <taxon>Propionibacteriales</taxon>
        <taxon>Kribbellaceae</taxon>
        <taxon>Kribbella</taxon>
    </lineage>
</organism>
<gene>
    <name evidence="3" type="ORF">E0H75_38600</name>
</gene>
<keyword evidence="4" id="KW-1185">Reference proteome</keyword>
<name>A0A4R0J6X7_9ACTN</name>
<feature type="region of interest" description="Disordered" evidence="1">
    <location>
        <begin position="1"/>
        <end position="79"/>
    </location>
</feature>
<dbReference type="Pfam" id="PF08044">
    <property type="entry name" value="DUF1707"/>
    <property type="match status" value="1"/>
</dbReference>
<dbReference type="EMBL" id="SJKD01000013">
    <property type="protein sequence ID" value="TCC39988.1"/>
    <property type="molecule type" value="Genomic_DNA"/>
</dbReference>
<dbReference type="InterPro" id="IPR012551">
    <property type="entry name" value="DUF1707_SHOCT-like"/>
</dbReference>
<feature type="domain" description="DUF1707" evidence="2">
    <location>
        <begin position="78"/>
        <end position="130"/>
    </location>
</feature>
<comment type="caution">
    <text evidence="3">The sequence shown here is derived from an EMBL/GenBank/DDBJ whole genome shotgun (WGS) entry which is preliminary data.</text>
</comment>
<dbReference type="Proteomes" id="UP000293342">
    <property type="component" value="Unassembled WGS sequence"/>
</dbReference>
<evidence type="ECO:0000259" key="2">
    <source>
        <dbReference type="Pfam" id="PF08044"/>
    </source>
</evidence>
<feature type="compositionally biased region" description="Basic and acidic residues" evidence="1">
    <location>
        <begin position="7"/>
        <end position="19"/>
    </location>
</feature>
<evidence type="ECO:0000256" key="1">
    <source>
        <dbReference type="SAM" id="MobiDB-lite"/>
    </source>
</evidence>
<accession>A0A4R0J6X7</accession>